<evidence type="ECO:0000313" key="1">
    <source>
        <dbReference type="EMBL" id="CAJ86542.1"/>
    </source>
</evidence>
<gene>
    <name evidence="1" type="primary">cry49Aa</name>
</gene>
<sequence length="467" mass="53517">MENQIKEEFNKNNHGIPSDCSCIKEGDDYNSLTEVPSEINAKEFSYCSPNMFNLNLPEQSTRFQTIGSIHSNNCSFEILNNDPGYIYGDSVAGECRIAVAHRELGNGLERTGDDRFLFIFYALDNNNFIIANRHDGFVLQFLIANGQGVIVSREYQPNIRQEFTIQSINSDTFRLHSRDTNTFATVCWAQFNSWTKIVSRVDNPGAPNADLRHRSFLDINMPQLPSLTPLQPLPRLTGLEDGGLSPAQAPRAIIGRTLIPCLFVNDPVLRLESRIKQSPYYVLEHRQYWHRLWTDIFNAGERREYREVTGINHNAQNDMNNMINITIGSDGPNRLLFGHLSTPFRQQIISNSNTLGSFANSNYSSRTESITYLNTEFHQVRFARFVKAYEYRLTRADGTLVGTPWVVLDRKEMDLRTFPHNMTLNLENVKIVNADNSYDLSVWKTPLKLKDGKIIIENHENSKPYYN</sequence>
<dbReference type="InterPro" id="IPR035992">
    <property type="entry name" value="Ricin_B-like_lectins"/>
</dbReference>
<dbReference type="CDD" id="cd00161">
    <property type="entry name" value="beta-trefoil_Ricin-like"/>
    <property type="match status" value="1"/>
</dbReference>
<dbReference type="EMBL" id="AM237202">
    <property type="protein sequence ID" value="CAJ86542.1"/>
    <property type="molecule type" value="Genomic_DNA"/>
</dbReference>
<accession>A7WKY9</accession>
<dbReference type="SUPFAM" id="SSF50370">
    <property type="entry name" value="Ricin B-like lectins"/>
    <property type="match status" value="1"/>
</dbReference>
<organism evidence="1">
    <name type="scientific">Lysinibacillus sphaericus</name>
    <name type="common">Bacillus sphaericus</name>
    <dbReference type="NCBI Taxonomy" id="1421"/>
    <lineage>
        <taxon>Bacteria</taxon>
        <taxon>Bacillati</taxon>
        <taxon>Bacillota</taxon>
        <taxon>Bacilli</taxon>
        <taxon>Bacillales</taxon>
        <taxon>Bacillaceae</taxon>
        <taxon>Lysinibacillus</taxon>
    </lineage>
</organism>
<dbReference type="SMR" id="A7WKY9"/>
<dbReference type="AlphaFoldDB" id="A7WKY9"/>
<proteinExistence type="predicted"/>
<protein>
    <submittedName>
        <fullName evidence="1">Cry49Aa protein</fullName>
    </submittedName>
</protein>
<reference evidence="1" key="1">
    <citation type="submission" date="2006-03" db="EMBL/GenBank/DDBJ databases">
        <title>Two new mosquitocidal toxins from Bacillus sphaericus.</title>
        <authorList>
            <person name="Jones G.W."/>
            <person name="Berry C."/>
        </authorList>
    </citation>
    <scope>NUCLEOTIDE SEQUENCE</scope>
    <source>
        <strain evidence="1">LP1G</strain>
    </source>
</reference>
<name>A7WKY9_LYSSH</name>